<dbReference type="EMBL" id="BGZK01001995">
    <property type="protein sequence ID" value="GBP89355.1"/>
    <property type="molecule type" value="Genomic_DNA"/>
</dbReference>
<dbReference type="AlphaFoldDB" id="A0A4C1ZRW9"/>
<keyword evidence="2" id="KW-1185">Reference proteome</keyword>
<protein>
    <submittedName>
        <fullName evidence="1">Uncharacterized protein</fullName>
    </submittedName>
</protein>
<sequence>MHYEIVRVNPSVVHHSTNSGMGYTVQYHIELLRQVHQRHFVTSHKKVLPLPEGVHVADIVAEARGVPAPEGAAFADTVPAQTSVPQTERQPRLSIPDFHVVFIARRDGSAPRGCYTGAPGRGQCSPAARFG</sequence>
<accession>A0A4C1ZRW9</accession>
<evidence type="ECO:0000313" key="1">
    <source>
        <dbReference type="EMBL" id="GBP89355.1"/>
    </source>
</evidence>
<reference evidence="1 2" key="1">
    <citation type="journal article" date="2019" name="Commun. Biol.">
        <title>The bagworm genome reveals a unique fibroin gene that provides high tensile strength.</title>
        <authorList>
            <person name="Kono N."/>
            <person name="Nakamura H."/>
            <person name="Ohtoshi R."/>
            <person name="Tomita M."/>
            <person name="Numata K."/>
            <person name="Arakawa K."/>
        </authorList>
    </citation>
    <scope>NUCLEOTIDE SEQUENCE [LARGE SCALE GENOMIC DNA]</scope>
</reference>
<organism evidence="1 2">
    <name type="scientific">Eumeta variegata</name>
    <name type="common">Bagworm moth</name>
    <name type="synonym">Eumeta japonica</name>
    <dbReference type="NCBI Taxonomy" id="151549"/>
    <lineage>
        <taxon>Eukaryota</taxon>
        <taxon>Metazoa</taxon>
        <taxon>Ecdysozoa</taxon>
        <taxon>Arthropoda</taxon>
        <taxon>Hexapoda</taxon>
        <taxon>Insecta</taxon>
        <taxon>Pterygota</taxon>
        <taxon>Neoptera</taxon>
        <taxon>Endopterygota</taxon>
        <taxon>Lepidoptera</taxon>
        <taxon>Glossata</taxon>
        <taxon>Ditrysia</taxon>
        <taxon>Tineoidea</taxon>
        <taxon>Psychidae</taxon>
        <taxon>Oiketicinae</taxon>
        <taxon>Eumeta</taxon>
    </lineage>
</organism>
<comment type="caution">
    <text evidence="1">The sequence shown here is derived from an EMBL/GenBank/DDBJ whole genome shotgun (WGS) entry which is preliminary data.</text>
</comment>
<name>A0A4C1ZRW9_EUMVA</name>
<proteinExistence type="predicted"/>
<gene>
    <name evidence="1" type="ORF">EVAR_18022_1</name>
</gene>
<dbReference type="Proteomes" id="UP000299102">
    <property type="component" value="Unassembled WGS sequence"/>
</dbReference>
<evidence type="ECO:0000313" key="2">
    <source>
        <dbReference type="Proteomes" id="UP000299102"/>
    </source>
</evidence>